<comment type="caution">
    <text evidence="4">The sequence shown here is derived from an EMBL/GenBank/DDBJ whole genome shotgun (WGS) entry which is preliminary data.</text>
</comment>
<evidence type="ECO:0000259" key="3">
    <source>
        <dbReference type="PROSITE" id="PS51737"/>
    </source>
</evidence>
<dbReference type="Proteomes" id="UP000776700">
    <property type="component" value="Unassembled WGS sequence"/>
</dbReference>
<dbReference type="Pfam" id="PF13408">
    <property type="entry name" value="Zn_ribbon_recom"/>
    <property type="match status" value="1"/>
</dbReference>
<dbReference type="InterPro" id="IPR036162">
    <property type="entry name" value="Resolvase-like_N_sf"/>
</dbReference>
<dbReference type="SUPFAM" id="SSF53041">
    <property type="entry name" value="Resolvase-like"/>
    <property type="match status" value="1"/>
</dbReference>
<reference evidence="4" key="2">
    <citation type="submission" date="2021-09" db="EMBL/GenBank/DDBJ databases">
        <authorList>
            <person name="Gilroy R."/>
        </authorList>
    </citation>
    <scope>NUCLEOTIDE SEQUENCE</scope>
    <source>
        <strain evidence="4">1277</strain>
    </source>
</reference>
<dbReference type="Gene3D" id="3.90.1750.20">
    <property type="entry name" value="Putative Large Serine Recombinase, Chain B, Domain 2"/>
    <property type="match status" value="1"/>
</dbReference>
<dbReference type="Pfam" id="PF07508">
    <property type="entry name" value="Recombinase"/>
    <property type="match status" value="1"/>
</dbReference>
<reference evidence="4" key="1">
    <citation type="journal article" date="2021" name="PeerJ">
        <title>Extensive microbial diversity within the chicken gut microbiome revealed by metagenomics and culture.</title>
        <authorList>
            <person name="Gilroy R."/>
            <person name="Ravi A."/>
            <person name="Getino M."/>
            <person name="Pursley I."/>
            <person name="Horton D.L."/>
            <person name="Alikhan N.F."/>
            <person name="Baker D."/>
            <person name="Gharbi K."/>
            <person name="Hall N."/>
            <person name="Watson M."/>
            <person name="Adriaenssens E.M."/>
            <person name="Foster-Nyarko E."/>
            <person name="Jarju S."/>
            <person name="Secka A."/>
            <person name="Antonio M."/>
            <person name="Oren A."/>
            <person name="Chaudhuri R.R."/>
            <person name="La Ragione R."/>
            <person name="Hildebrand F."/>
            <person name="Pallen M.J."/>
        </authorList>
    </citation>
    <scope>NUCLEOTIDE SEQUENCE</scope>
    <source>
        <strain evidence="4">1277</strain>
    </source>
</reference>
<dbReference type="GO" id="GO:0000150">
    <property type="term" value="F:DNA strand exchange activity"/>
    <property type="evidence" value="ECO:0007669"/>
    <property type="project" value="InterPro"/>
</dbReference>
<keyword evidence="1" id="KW-0175">Coiled coil</keyword>
<dbReference type="GO" id="GO:0003677">
    <property type="term" value="F:DNA binding"/>
    <property type="evidence" value="ECO:0007669"/>
    <property type="project" value="InterPro"/>
</dbReference>
<dbReference type="InterPro" id="IPR025827">
    <property type="entry name" value="Zn_ribbon_recom_dom"/>
</dbReference>
<proteinExistence type="predicted"/>
<dbReference type="InterPro" id="IPR006119">
    <property type="entry name" value="Resolv_N"/>
</dbReference>
<feature type="domain" description="Resolvase/invertase-type recombinase catalytic" evidence="2">
    <location>
        <begin position="2"/>
        <end position="146"/>
    </location>
</feature>
<dbReference type="InterPro" id="IPR011109">
    <property type="entry name" value="DNA_bind_recombinase_dom"/>
</dbReference>
<dbReference type="EMBL" id="DYUB01000264">
    <property type="protein sequence ID" value="HJG97118.1"/>
    <property type="molecule type" value="Genomic_DNA"/>
</dbReference>
<organism evidence="4 5">
    <name type="scientific">Romboutsia timonensis</name>
    <dbReference type="NCBI Taxonomy" id="1776391"/>
    <lineage>
        <taxon>Bacteria</taxon>
        <taxon>Bacillati</taxon>
        <taxon>Bacillota</taxon>
        <taxon>Clostridia</taxon>
        <taxon>Peptostreptococcales</taxon>
        <taxon>Peptostreptococcaceae</taxon>
        <taxon>Romboutsia</taxon>
    </lineage>
</organism>
<evidence type="ECO:0000259" key="2">
    <source>
        <dbReference type="PROSITE" id="PS51736"/>
    </source>
</evidence>
<dbReference type="Gene3D" id="3.40.50.1390">
    <property type="entry name" value="Resolvase, N-terminal catalytic domain"/>
    <property type="match status" value="1"/>
</dbReference>
<evidence type="ECO:0000313" key="5">
    <source>
        <dbReference type="Proteomes" id="UP000776700"/>
    </source>
</evidence>
<protein>
    <submittedName>
        <fullName evidence="4">Recombinase family protein</fullName>
    </submittedName>
</protein>
<dbReference type="PROSITE" id="PS51736">
    <property type="entry name" value="RECOMBINASES_3"/>
    <property type="match status" value="1"/>
</dbReference>
<dbReference type="SMART" id="SM00857">
    <property type="entry name" value="Resolvase"/>
    <property type="match status" value="1"/>
</dbReference>
<sequence>MKCAIYIRVSTDKEEQKTSLQNQKDLFFKYISDKGWDIGKMYIDIESGTKDKREQFQQMISDAKNKKFEIILAKELSRIARNGKLSYEVKSLAENNNIHIITLDNAINTLEGNTHMFGMYAWMYEQESQRISDRVKYALKSRAEKGLFKGSIPPYGYYCKDGKLFIRNDFTPDIVKRIFNEYINGVGFDAIARGLYNDDIPSPSQVAGITNASSKWHGSSVRCILENPHFIGDLVQGRSTTKNVTSTKRNIVSNEDLIIVKNTHEPIISKDDFNAVQQLISSRRRKRPAQSIHLFSNILICADCGHGMHFKKNRKGYICGNFNKHGLKACSSHVIREQNLKDIIISDLDFICNSTNNKSFFKAINFNLNIESKSSKNKLDIINNKILKLTTRKNNALNKFIDDFISKEDYDTIVENINLELNELKSKKLSIESTVNTNLNSNISNSISYFKSIAYTITELTPNVINRLIDKIEVSENGTPRVYYRFSESSICLSDFINQTS</sequence>
<dbReference type="InterPro" id="IPR038109">
    <property type="entry name" value="DNA_bind_recomb_sf"/>
</dbReference>
<evidence type="ECO:0000313" key="4">
    <source>
        <dbReference type="EMBL" id="HJG97118.1"/>
    </source>
</evidence>
<dbReference type="PANTHER" id="PTHR30461">
    <property type="entry name" value="DNA-INVERTASE FROM LAMBDOID PROPHAGE"/>
    <property type="match status" value="1"/>
</dbReference>
<gene>
    <name evidence="4" type="ORF">K8V90_08470</name>
</gene>
<dbReference type="AlphaFoldDB" id="A0A921T031"/>
<dbReference type="PROSITE" id="PS51737">
    <property type="entry name" value="RECOMBINASE_DNA_BIND"/>
    <property type="match status" value="1"/>
</dbReference>
<accession>A0A921T031</accession>
<dbReference type="InterPro" id="IPR050639">
    <property type="entry name" value="SSR_resolvase"/>
</dbReference>
<dbReference type="CDD" id="cd00338">
    <property type="entry name" value="Ser_Recombinase"/>
    <property type="match status" value="1"/>
</dbReference>
<dbReference type="Pfam" id="PF00239">
    <property type="entry name" value="Resolvase"/>
    <property type="match status" value="1"/>
</dbReference>
<feature type="coiled-coil region" evidence="1">
    <location>
        <begin position="407"/>
        <end position="434"/>
    </location>
</feature>
<name>A0A921T031_9FIRM</name>
<feature type="domain" description="Recombinase" evidence="3">
    <location>
        <begin position="154"/>
        <end position="286"/>
    </location>
</feature>
<evidence type="ECO:0000256" key="1">
    <source>
        <dbReference type="SAM" id="Coils"/>
    </source>
</evidence>
<dbReference type="PANTHER" id="PTHR30461:SF23">
    <property type="entry name" value="DNA RECOMBINASE-RELATED"/>
    <property type="match status" value="1"/>
</dbReference>